<dbReference type="Pfam" id="PF00098">
    <property type="entry name" value="zf-CCHC"/>
    <property type="match status" value="1"/>
</dbReference>
<evidence type="ECO:0000259" key="3">
    <source>
        <dbReference type="PROSITE" id="PS50158"/>
    </source>
</evidence>
<dbReference type="SMART" id="SM00343">
    <property type="entry name" value="ZnF_C2HC"/>
    <property type="match status" value="1"/>
</dbReference>
<dbReference type="InterPro" id="IPR032567">
    <property type="entry name" value="RTL1-rel"/>
</dbReference>
<dbReference type="InterPro" id="IPR001878">
    <property type="entry name" value="Znf_CCHC"/>
</dbReference>
<keyword evidence="1" id="KW-0479">Metal-binding</keyword>
<reference evidence="4 5" key="1">
    <citation type="journal article" date="2024" name="Nat. Commun.">
        <title>Phylogenomics reveals the evolutionary origins of lichenization in chlorophyte algae.</title>
        <authorList>
            <person name="Puginier C."/>
            <person name="Libourel C."/>
            <person name="Otte J."/>
            <person name="Skaloud P."/>
            <person name="Haon M."/>
            <person name="Grisel S."/>
            <person name="Petersen M."/>
            <person name="Berrin J.G."/>
            <person name="Delaux P.M."/>
            <person name="Dal Grande F."/>
            <person name="Keller J."/>
        </authorList>
    </citation>
    <scope>NUCLEOTIDE SEQUENCE [LARGE SCALE GENOMIC DNA]</scope>
    <source>
        <strain evidence="4 5">SAG 2036</strain>
    </source>
</reference>
<sequence>MADGDVSDGTGDPPGQAALQQQLAALAAEVQQLKLEREASNARAQASQAAAADAAHQAAAAHATLPPARRDPRTASHYETPGRGLLAPARSALRIPDLPHFRGEREKSQSFANAIQRALEASGQVDTLLGFDFAARHLDGSAAVWFDAVLQADPSIQTWPALKPLLLEIFGVINQREVYTTRLLSCAQTGTVQEYVDEFLDISMRVPQLDVDFHVQRFRDGICEFLRDKLISREYYSLLDIQQEPLRLAGLYGPDKTRPDAQAPFVAALGARRPNGRTRKCFTCGSPDHIAPACPQKKGRARRGRAGPATRGSVRPGRYDGSGRVNAIAAEADNASNELSDDELRSGNGLA</sequence>
<keyword evidence="1" id="KW-0863">Zinc-finger</keyword>
<dbReference type="PANTHER" id="PTHR15503">
    <property type="entry name" value="LDOC1 RELATED"/>
    <property type="match status" value="1"/>
</dbReference>
<dbReference type="GO" id="GO:0008270">
    <property type="term" value="F:zinc ion binding"/>
    <property type="evidence" value="ECO:0007669"/>
    <property type="project" value="UniProtKB-KW"/>
</dbReference>
<dbReference type="InterPro" id="IPR036875">
    <property type="entry name" value="Znf_CCHC_sf"/>
</dbReference>
<feature type="compositionally biased region" description="Low complexity" evidence="2">
    <location>
        <begin position="41"/>
        <end position="63"/>
    </location>
</feature>
<evidence type="ECO:0000256" key="1">
    <source>
        <dbReference type="PROSITE-ProRule" id="PRU00047"/>
    </source>
</evidence>
<dbReference type="PANTHER" id="PTHR15503:SF22">
    <property type="entry name" value="TRANSPOSON TY3-I GAG POLYPROTEIN"/>
    <property type="match status" value="1"/>
</dbReference>
<keyword evidence="1" id="KW-0862">Zinc</keyword>
<organism evidence="4 5">
    <name type="scientific">Symbiochloris irregularis</name>
    <dbReference type="NCBI Taxonomy" id="706552"/>
    <lineage>
        <taxon>Eukaryota</taxon>
        <taxon>Viridiplantae</taxon>
        <taxon>Chlorophyta</taxon>
        <taxon>core chlorophytes</taxon>
        <taxon>Trebouxiophyceae</taxon>
        <taxon>Trebouxiales</taxon>
        <taxon>Trebouxiaceae</taxon>
        <taxon>Symbiochloris</taxon>
    </lineage>
</organism>
<dbReference type="Gene3D" id="4.10.60.10">
    <property type="entry name" value="Zinc finger, CCHC-type"/>
    <property type="match status" value="1"/>
</dbReference>
<keyword evidence="5" id="KW-1185">Reference proteome</keyword>
<gene>
    <name evidence="4" type="ORF">WJX73_009260</name>
</gene>
<dbReference type="GO" id="GO:0003676">
    <property type="term" value="F:nucleic acid binding"/>
    <property type="evidence" value="ECO:0007669"/>
    <property type="project" value="InterPro"/>
</dbReference>
<accession>A0AAW1P885</accession>
<dbReference type="PROSITE" id="PS50158">
    <property type="entry name" value="ZF_CCHC"/>
    <property type="match status" value="1"/>
</dbReference>
<protein>
    <recommendedName>
        <fullName evidence="3">CCHC-type domain-containing protein</fullName>
    </recommendedName>
</protein>
<dbReference type="Proteomes" id="UP001465755">
    <property type="component" value="Unassembled WGS sequence"/>
</dbReference>
<feature type="domain" description="CCHC-type" evidence="3">
    <location>
        <begin position="279"/>
        <end position="296"/>
    </location>
</feature>
<feature type="region of interest" description="Disordered" evidence="2">
    <location>
        <begin position="293"/>
        <end position="351"/>
    </location>
</feature>
<name>A0AAW1P885_9CHLO</name>
<comment type="caution">
    <text evidence="4">The sequence shown here is derived from an EMBL/GenBank/DDBJ whole genome shotgun (WGS) entry which is preliminary data.</text>
</comment>
<proteinExistence type="predicted"/>
<evidence type="ECO:0000256" key="2">
    <source>
        <dbReference type="SAM" id="MobiDB-lite"/>
    </source>
</evidence>
<dbReference type="AlphaFoldDB" id="A0AAW1P885"/>
<feature type="region of interest" description="Disordered" evidence="2">
    <location>
        <begin position="39"/>
        <end position="83"/>
    </location>
</feature>
<dbReference type="InterPro" id="IPR005162">
    <property type="entry name" value="Retrotrans_gag_dom"/>
</dbReference>
<evidence type="ECO:0000313" key="4">
    <source>
        <dbReference type="EMBL" id="KAK9804616.1"/>
    </source>
</evidence>
<dbReference type="Pfam" id="PF03732">
    <property type="entry name" value="Retrotrans_gag"/>
    <property type="match status" value="1"/>
</dbReference>
<dbReference type="SUPFAM" id="SSF57756">
    <property type="entry name" value="Retrovirus zinc finger-like domains"/>
    <property type="match status" value="1"/>
</dbReference>
<dbReference type="EMBL" id="JALJOQ010000049">
    <property type="protein sequence ID" value="KAK9804616.1"/>
    <property type="molecule type" value="Genomic_DNA"/>
</dbReference>
<evidence type="ECO:0000313" key="5">
    <source>
        <dbReference type="Proteomes" id="UP001465755"/>
    </source>
</evidence>